<evidence type="ECO:0000256" key="1">
    <source>
        <dbReference type="ARBA" id="ARBA00004123"/>
    </source>
</evidence>
<evidence type="ECO:0000256" key="4">
    <source>
        <dbReference type="ARBA" id="ARBA00023163"/>
    </source>
</evidence>
<reference evidence="8 9" key="1">
    <citation type="journal article" date="2024" name="G3 (Bethesda)">
        <title>Genome assembly of Hibiscus sabdariffa L. provides insights into metabolisms of medicinal natural products.</title>
        <authorList>
            <person name="Kim T."/>
        </authorList>
    </citation>
    <scope>NUCLEOTIDE SEQUENCE [LARGE SCALE GENOMIC DNA]</scope>
    <source>
        <strain evidence="8">TK-2024</strain>
        <tissue evidence="8">Old leaves</tissue>
    </source>
</reference>
<dbReference type="SUPFAM" id="SSF54171">
    <property type="entry name" value="DNA-binding domain"/>
    <property type="match status" value="2"/>
</dbReference>
<dbReference type="PROSITE" id="PS51032">
    <property type="entry name" value="AP2_ERF"/>
    <property type="match status" value="2"/>
</dbReference>
<evidence type="ECO:0000259" key="7">
    <source>
        <dbReference type="PROSITE" id="PS51032"/>
    </source>
</evidence>
<dbReference type="InterPro" id="IPR001471">
    <property type="entry name" value="AP2/ERF_dom"/>
</dbReference>
<gene>
    <name evidence="8" type="ORF">V6N11_008554</name>
</gene>
<evidence type="ECO:0000256" key="3">
    <source>
        <dbReference type="ARBA" id="ARBA00023125"/>
    </source>
</evidence>
<dbReference type="CDD" id="cd00018">
    <property type="entry name" value="AP2"/>
    <property type="match status" value="2"/>
</dbReference>
<organism evidence="8 9">
    <name type="scientific">Hibiscus sabdariffa</name>
    <name type="common">roselle</name>
    <dbReference type="NCBI Taxonomy" id="183260"/>
    <lineage>
        <taxon>Eukaryota</taxon>
        <taxon>Viridiplantae</taxon>
        <taxon>Streptophyta</taxon>
        <taxon>Embryophyta</taxon>
        <taxon>Tracheophyta</taxon>
        <taxon>Spermatophyta</taxon>
        <taxon>Magnoliopsida</taxon>
        <taxon>eudicotyledons</taxon>
        <taxon>Gunneridae</taxon>
        <taxon>Pentapetalae</taxon>
        <taxon>rosids</taxon>
        <taxon>malvids</taxon>
        <taxon>Malvales</taxon>
        <taxon>Malvaceae</taxon>
        <taxon>Malvoideae</taxon>
        <taxon>Hibiscus</taxon>
    </lineage>
</organism>
<feature type="region of interest" description="Disordered" evidence="6">
    <location>
        <begin position="34"/>
        <end position="78"/>
    </location>
</feature>
<keyword evidence="5" id="KW-0539">Nucleus</keyword>
<dbReference type="Gene3D" id="3.30.730.10">
    <property type="entry name" value="AP2/ERF domain"/>
    <property type="match status" value="2"/>
</dbReference>
<comment type="subcellular location">
    <subcellularLocation>
        <location evidence="1">Nucleus</location>
    </subcellularLocation>
</comment>
<name>A0ABR2PNM6_9ROSI</name>
<protein>
    <recommendedName>
        <fullName evidence="7">AP2/ERF domain-containing protein</fullName>
    </recommendedName>
</protein>
<dbReference type="EMBL" id="JBBPBN010000055">
    <property type="protein sequence ID" value="KAK8990035.1"/>
    <property type="molecule type" value="Genomic_DNA"/>
</dbReference>
<evidence type="ECO:0000313" key="8">
    <source>
        <dbReference type="EMBL" id="KAK8990035.1"/>
    </source>
</evidence>
<dbReference type="SMART" id="SM00380">
    <property type="entry name" value="AP2"/>
    <property type="match status" value="2"/>
</dbReference>
<keyword evidence="3" id="KW-0238">DNA-binding</keyword>
<dbReference type="Proteomes" id="UP001396334">
    <property type="component" value="Unassembled WGS sequence"/>
</dbReference>
<evidence type="ECO:0000256" key="2">
    <source>
        <dbReference type="ARBA" id="ARBA00023015"/>
    </source>
</evidence>
<dbReference type="InterPro" id="IPR016177">
    <property type="entry name" value="DNA-bd_dom_sf"/>
</dbReference>
<evidence type="ECO:0000256" key="6">
    <source>
        <dbReference type="SAM" id="MobiDB-lite"/>
    </source>
</evidence>
<dbReference type="PANTHER" id="PTHR32467:SF241">
    <property type="entry name" value="OS01G0899800 PROTEIN"/>
    <property type="match status" value="1"/>
</dbReference>
<proteinExistence type="predicted"/>
<feature type="domain" description="AP2/ERF" evidence="7">
    <location>
        <begin position="165"/>
        <end position="223"/>
    </location>
</feature>
<evidence type="ECO:0000313" key="9">
    <source>
        <dbReference type="Proteomes" id="UP001396334"/>
    </source>
</evidence>
<keyword evidence="9" id="KW-1185">Reference proteome</keyword>
<dbReference type="PANTHER" id="PTHR32467">
    <property type="entry name" value="AP2-LIKE ETHYLENE-RESPONSIVE TRANSCRIPTION FACTOR"/>
    <property type="match status" value="1"/>
</dbReference>
<sequence>MNMTSPNIDPMLPSASQFQDIACGGNHFFPMETSLLLPQPPLNPMEGMGTPREQKQANGNRSNERKRRRRQPRKESLRIFGVRSSSYRGVSRYTGRYEAFLWDNTDPILKPKTGGYDDEVSAARAYDLGALKLWGESAPLNFPIHYTETFTIFRKSRGFAKGASIYRGVSRNSDFKKWQARIGKGKEIKGIYLGTFDTEEKAARAYDVAAIRLKGEDAITNFNMNEYDLKGILQSSKLPIGKGASKLLLKSSVDEVIRKKRNVSYKGDNSGTLGPALLSMPSEYRNTNVQNLYRSNPDMNRMIGSSLLCGFPNPEKFQTNPTLMQGFNSFGSNMSNDGNPSFNYNAEFPFNVNSEGNFTVSRAAGEMQRNSSFPFIEGYHQDSTFPPLHGYQNSVKLPENLTGTNFGNCVETYRGFVDNFQSLLALHAQDSLKYQNQIKDVATQNLPPNTINFRTNPVLVYPVSGCYSSEDSCNGVFKGVPSTEKAENEPGSGAIME</sequence>
<feature type="domain" description="AP2/ERF" evidence="7">
    <location>
        <begin position="78"/>
        <end position="143"/>
    </location>
</feature>
<dbReference type="Pfam" id="PF00847">
    <property type="entry name" value="AP2"/>
    <property type="match status" value="1"/>
</dbReference>
<accession>A0ABR2PNM6</accession>
<dbReference type="InterPro" id="IPR036955">
    <property type="entry name" value="AP2/ERF_dom_sf"/>
</dbReference>
<keyword evidence="2" id="KW-0805">Transcription regulation</keyword>
<keyword evidence="4" id="KW-0804">Transcription</keyword>
<comment type="caution">
    <text evidence="8">The sequence shown here is derived from an EMBL/GenBank/DDBJ whole genome shotgun (WGS) entry which is preliminary data.</text>
</comment>
<evidence type="ECO:0000256" key="5">
    <source>
        <dbReference type="ARBA" id="ARBA00023242"/>
    </source>
</evidence>